<keyword evidence="1" id="KW-0647">Proteasome</keyword>
<dbReference type="Gene3D" id="3.40.50.10900">
    <property type="entry name" value="PAC-like subunit"/>
    <property type="match status" value="1"/>
</dbReference>
<name>A0A1R4I9V1_9MICC</name>
<protein>
    <submittedName>
        <fullName evidence="1">AC2 (Proteasome assembly chaperone) family</fullName>
    </submittedName>
</protein>
<dbReference type="InterPro" id="IPR008492">
    <property type="entry name" value="Rv2714-like"/>
</dbReference>
<evidence type="ECO:0000313" key="1">
    <source>
        <dbReference type="EMBL" id="SJN16063.1"/>
    </source>
</evidence>
<evidence type="ECO:0000313" key="2">
    <source>
        <dbReference type="Proteomes" id="UP000196230"/>
    </source>
</evidence>
<organism evidence="1 2">
    <name type="scientific">Micrococcus lylae</name>
    <dbReference type="NCBI Taxonomy" id="1273"/>
    <lineage>
        <taxon>Bacteria</taxon>
        <taxon>Bacillati</taxon>
        <taxon>Actinomycetota</taxon>
        <taxon>Actinomycetes</taxon>
        <taxon>Micrococcales</taxon>
        <taxon>Micrococcaceae</taxon>
        <taxon>Micrococcus</taxon>
    </lineage>
</organism>
<dbReference type="InterPro" id="IPR019151">
    <property type="entry name" value="Proteasome_assmbl_chaperone_2"/>
</dbReference>
<dbReference type="EMBL" id="FUKP01000006">
    <property type="protein sequence ID" value="SJN16063.1"/>
    <property type="molecule type" value="Genomic_DNA"/>
</dbReference>
<reference evidence="1 2" key="1">
    <citation type="submission" date="2017-02" db="EMBL/GenBank/DDBJ databases">
        <authorList>
            <person name="Peterson S.W."/>
        </authorList>
    </citation>
    <scope>NUCLEOTIDE SEQUENCE [LARGE SCALE GENOMIC DNA]</scope>
    <source>
        <strain evidence="1 2">2B3F</strain>
    </source>
</reference>
<dbReference type="SUPFAM" id="SSF159659">
    <property type="entry name" value="Cgl1923-like"/>
    <property type="match status" value="1"/>
</dbReference>
<dbReference type="Pfam" id="PF09754">
    <property type="entry name" value="PAC2"/>
    <property type="match status" value="1"/>
</dbReference>
<dbReference type="GO" id="GO:0000502">
    <property type="term" value="C:proteasome complex"/>
    <property type="evidence" value="ECO:0007669"/>
    <property type="project" value="UniProtKB-KW"/>
</dbReference>
<dbReference type="PIRSF" id="PIRSF028754">
    <property type="entry name" value="UCP028754"/>
    <property type="match status" value="1"/>
</dbReference>
<sequence>MESTERTDDELGPLRAYLTATVPAVESGARAPRVMLVAFEGWNDAGQAATSALETLVRQWEAFQRADVCTGEYYDFQVTRPTVRRDADGMGTIEWPAMHVHEAVLDADGRPVSTEECGADGLQLLLCSGVEPNVRWRAFTQEILQVAADEGVDALVVVGALLADVPHTRPMPARASSPMGDVRVAVGADQPTYEGPTGIVGVVTDTAARSGLPTLSLWGMVPHYVAQSPSPKTQLSLVEALEELLGVTVDTAELQADAALWRQSVDEVAQDDADIAAYVQQLEEATDARELPDASGEAIAREFERYLRGRRRS</sequence>
<accession>A0A1R4I9V1</accession>
<dbReference type="AlphaFoldDB" id="A0A1R4I9V1"/>
<proteinExistence type="predicted"/>
<dbReference type="Proteomes" id="UP000196230">
    <property type="component" value="Unassembled WGS sequence"/>
</dbReference>
<dbReference type="InterPro" id="IPR038389">
    <property type="entry name" value="PSMG2_sf"/>
</dbReference>
<gene>
    <name evidence="1" type="ORF">FM125_00660</name>
</gene>